<keyword evidence="4" id="KW-1185">Reference proteome</keyword>
<proteinExistence type="predicted"/>
<keyword evidence="3" id="KW-0418">Kinase</keyword>
<dbReference type="OrthoDB" id="9803895at2"/>
<keyword evidence="3" id="KW-0723">Serine/threonine-protein kinase</keyword>
<name>A0A2S7KUG4_9FLAO</name>
<evidence type="ECO:0000259" key="2">
    <source>
        <dbReference type="PROSITE" id="PS51178"/>
    </source>
</evidence>
<evidence type="ECO:0000256" key="1">
    <source>
        <dbReference type="SAM" id="Phobius"/>
    </source>
</evidence>
<gene>
    <name evidence="3" type="ORF">BST83_02965</name>
</gene>
<evidence type="ECO:0000313" key="3">
    <source>
        <dbReference type="EMBL" id="PQB06257.1"/>
    </source>
</evidence>
<comment type="caution">
    <text evidence="3">The sequence shown here is derived from an EMBL/GenBank/DDBJ whole genome shotgun (WGS) entry which is preliminary data.</text>
</comment>
<evidence type="ECO:0000313" key="4">
    <source>
        <dbReference type="Proteomes" id="UP000239522"/>
    </source>
</evidence>
<reference evidence="3 4" key="1">
    <citation type="submission" date="2016-11" db="EMBL/GenBank/DDBJ databases">
        <title>Trade-off between light-utilization and light-protection in marine flavobacteria.</title>
        <authorList>
            <person name="Kumagai Y."/>
        </authorList>
    </citation>
    <scope>NUCLEOTIDE SEQUENCE [LARGE SCALE GENOMIC DNA]</scope>
    <source>
        <strain evidence="3 4">ATCC 700397</strain>
    </source>
</reference>
<dbReference type="SUPFAM" id="SSF54184">
    <property type="entry name" value="Penicillin-binding protein 2x (pbp-2x), c-terminal domain"/>
    <property type="match status" value="1"/>
</dbReference>
<organism evidence="3 4">
    <name type="scientific">Polaribacter filamentus</name>
    <dbReference type="NCBI Taxonomy" id="53483"/>
    <lineage>
        <taxon>Bacteria</taxon>
        <taxon>Pseudomonadati</taxon>
        <taxon>Bacteroidota</taxon>
        <taxon>Flavobacteriia</taxon>
        <taxon>Flavobacteriales</taxon>
        <taxon>Flavobacteriaceae</taxon>
    </lineage>
</organism>
<keyword evidence="1" id="KW-1133">Transmembrane helix</keyword>
<keyword evidence="3" id="KW-0808">Transferase</keyword>
<protein>
    <submittedName>
        <fullName evidence="3">Serine/threonine protein kinase</fullName>
    </submittedName>
</protein>
<dbReference type="SMART" id="SM00740">
    <property type="entry name" value="PASTA"/>
    <property type="match status" value="2"/>
</dbReference>
<sequence length="202" mass="22971">MSIIQFFKSKTFFKQIAFAVIGVVVFVFFLKFWLNVTTNHDQRIQVPDLHKLTITEAERTLNELNLDFVVKDSARYNPTYPKKSVIEQNPLAGAFVKEKRKIYLSLNPSKYRDITIPNLNGRTKRQAISELRAIGFIVGINFTYVNDIGKDVVRGLKHKGKIVNANDKLEKHSIIQLVLGDGEGDGTPVIIPEELIIEEEAQ</sequence>
<dbReference type="CDD" id="cd06577">
    <property type="entry name" value="PASTA_pknB"/>
    <property type="match status" value="2"/>
</dbReference>
<dbReference type="AlphaFoldDB" id="A0A2S7KUG4"/>
<dbReference type="Proteomes" id="UP000239522">
    <property type="component" value="Unassembled WGS sequence"/>
</dbReference>
<dbReference type="Pfam" id="PF03793">
    <property type="entry name" value="PASTA"/>
    <property type="match status" value="1"/>
</dbReference>
<feature type="transmembrane region" description="Helical" evidence="1">
    <location>
        <begin position="12"/>
        <end position="34"/>
    </location>
</feature>
<dbReference type="GO" id="GO:0004674">
    <property type="term" value="F:protein serine/threonine kinase activity"/>
    <property type="evidence" value="ECO:0007669"/>
    <property type="project" value="UniProtKB-KW"/>
</dbReference>
<feature type="domain" description="PASTA" evidence="2">
    <location>
        <begin position="40"/>
        <end position="108"/>
    </location>
</feature>
<keyword evidence="1" id="KW-0812">Transmembrane</keyword>
<dbReference type="InterPro" id="IPR005543">
    <property type="entry name" value="PASTA_dom"/>
</dbReference>
<dbReference type="RefSeq" id="WP_104808512.1">
    <property type="nucleotide sequence ID" value="NZ_MQUA01000013.1"/>
</dbReference>
<keyword evidence="1" id="KW-0472">Membrane</keyword>
<dbReference type="PROSITE" id="PS51178">
    <property type="entry name" value="PASTA"/>
    <property type="match status" value="1"/>
</dbReference>
<dbReference type="EMBL" id="MQUA01000013">
    <property type="protein sequence ID" value="PQB06257.1"/>
    <property type="molecule type" value="Genomic_DNA"/>
</dbReference>
<accession>A0A2S7KUG4</accession>
<dbReference type="Gene3D" id="3.30.10.20">
    <property type="match status" value="2"/>
</dbReference>